<comment type="similarity">
    <text evidence="10">Belongs to the glycosyltransferase 28 family. MurG subfamily.</text>
</comment>
<keyword evidence="6 10" id="KW-0573">Peptidoglycan synthesis</keyword>
<sequence>MRIVVTGGGTGGHLYPGLAIARALVRADPRVQPFFVGARRGIERDVLPTTEFPHLLLDLHPLYRSAPWKNWLTVRGALGAWSTLGRLFREERPAAVIGTGGYAAGLALAYGVTHGVPTMLNEADSHPGLTTRLFARWAREVFLGFPEGARLLKPGRRTRVEAFGNPIEPPPAVRPDRPAARAAWGFPANGLVLLAVGGSQGAKAINDTLAAWVRRGLPDGVHLLWATGKNQYEPYAALDGASGDRVRVRPYLSPIAEAYAAADLALTRAGAMTIAELCAWGIPSVLVPLPTAAADHQTHNARAMANAGAAVHVPQSELTPERLDAVVGELRSESARGALAARAAERGRPDAAARIAARVLESVAGAPI</sequence>
<dbReference type="GO" id="GO:0005975">
    <property type="term" value="P:carbohydrate metabolic process"/>
    <property type="evidence" value="ECO:0007669"/>
    <property type="project" value="InterPro"/>
</dbReference>
<dbReference type="FunCoup" id="W0RME4">
    <property type="interactions" value="363"/>
</dbReference>
<dbReference type="Proteomes" id="UP000019151">
    <property type="component" value="Chromosome"/>
</dbReference>
<evidence type="ECO:0000256" key="1">
    <source>
        <dbReference type="ARBA" id="ARBA00022475"/>
    </source>
</evidence>
<dbReference type="Gene3D" id="3.40.50.2000">
    <property type="entry name" value="Glycogen Phosphorylase B"/>
    <property type="match status" value="2"/>
</dbReference>
<comment type="pathway">
    <text evidence="10">Cell wall biogenesis; peptidoglycan biosynthesis.</text>
</comment>
<dbReference type="OrthoDB" id="9808936at2"/>
<dbReference type="Pfam" id="PF04101">
    <property type="entry name" value="Glyco_tran_28_C"/>
    <property type="match status" value="1"/>
</dbReference>
<dbReference type="HAMAP" id="MF_00033">
    <property type="entry name" value="MurG"/>
    <property type="match status" value="1"/>
</dbReference>
<dbReference type="InterPro" id="IPR007235">
    <property type="entry name" value="Glyco_trans_28_C"/>
</dbReference>
<dbReference type="AlphaFoldDB" id="W0RME4"/>
<feature type="domain" description="Glycosyl transferase family 28 C-terminal" evidence="12">
    <location>
        <begin position="193"/>
        <end position="354"/>
    </location>
</feature>
<keyword evidence="9 10" id="KW-0961">Cell wall biogenesis/degradation</keyword>
<keyword evidence="1 10" id="KW-1003">Cell membrane</keyword>
<evidence type="ECO:0000256" key="6">
    <source>
        <dbReference type="ARBA" id="ARBA00022984"/>
    </source>
</evidence>
<evidence type="ECO:0000256" key="10">
    <source>
        <dbReference type="HAMAP-Rule" id="MF_00033"/>
    </source>
</evidence>
<dbReference type="eggNOG" id="COG0707">
    <property type="taxonomic scope" value="Bacteria"/>
</dbReference>
<keyword evidence="2 10" id="KW-0132">Cell division</keyword>
<dbReference type="GO" id="GO:0051991">
    <property type="term" value="F:UDP-N-acetyl-D-glucosamine:N-acetylmuramoyl-L-alanyl-D-glutamyl-meso-2,6-diaminopimelyl-D-alanyl-D-alanine-diphosphoundecaprenol 4-beta-N-acetylglucosaminlytransferase activity"/>
    <property type="evidence" value="ECO:0007669"/>
    <property type="project" value="RHEA"/>
</dbReference>
<dbReference type="KEGG" id="gba:J421_3076"/>
<dbReference type="HOGENOM" id="CLU_037404_0_1_0"/>
<dbReference type="PANTHER" id="PTHR21015:SF22">
    <property type="entry name" value="GLYCOSYLTRANSFERASE"/>
    <property type="match status" value="1"/>
</dbReference>
<evidence type="ECO:0000259" key="11">
    <source>
        <dbReference type="Pfam" id="PF03033"/>
    </source>
</evidence>
<evidence type="ECO:0000259" key="12">
    <source>
        <dbReference type="Pfam" id="PF04101"/>
    </source>
</evidence>
<dbReference type="Pfam" id="PF03033">
    <property type="entry name" value="Glyco_transf_28"/>
    <property type="match status" value="1"/>
</dbReference>
<comment type="catalytic activity">
    <reaction evidence="10">
        <text>di-trans,octa-cis-undecaprenyl diphospho-N-acetyl-alpha-D-muramoyl-L-alanyl-D-glutamyl-meso-2,6-diaminopimeloyl-D-alanyl-D-alanine + UDP-N-acetyl-alpha-D-glucosamine = di-trans,octa-cis-undecaprenyl diphospho-[N-acetyl-alpha-D-glucosaminyl-(1-&gt;4)]-N-acetyl-alpha-D-muramoyl-L-alanyl-D-glutamyl-meso-2,6-diaminopimeloyl-D-alanyl-D-alanine + UDP + H(+)</text>
        <dbReference type="Rhea" id="RHEA:31227"/>
        <dbReference type="ChEBI" id="CHEBI:15378"/>
        <dbReference type="ChEBI" id="CHEBI:57705"/>
        <dbReference type="ChEBI" id="CHEBI:58223"/>
        <dbReference type="ChEBI" id="CHEBI:61387"/>
        <dbReference type="ChEBI" id="CHEBI:61388"/>
        <dbReference type="EC" id="2.4.1.227"/>
    </reaction>
</comment>
<keyword evidence="7 10" id="KW-0472">Membrane</keyword>
<evidence type="ECO:0000256" key="7">
    <source>
        <dbReference type="ARBA" id="ARBA00023136"/>
    </source>
</evidence>
<evidence type="ECO:0000256" key="3">
    <source>
        <dbReference type="ARBA" id="ARBA00022676"/>
    </source>
</evidence>
<dbReference type="PANTHER" id="PTHR21015">
    <property type="entry name" value="UDP-N-ACETYLGLUCOSAMINE--N-ACETYLMURAMYL-(PENTAPEPTIDE) PYROPHOSPHORYL-UNDECAPRENOL N-ACETYLGLUCOSAMINE TRANSFERASE 1"/>
    <property type="match status" value="1"/>
</dbReference>
<dbReference type="RefSeq" id="WP_025412080.1">
    <property type="nucleotide sequence ID" value="NZ_CP007128.1"/>
</dbReference>
<dbReference type="SUPFAM" id="SSF53756">
    <property type="entry name" value="UDP-Glycosyltransferase/glycogen phosphorylase"/>
    <property type="match status" value="1"/>
</dbReference>
<feature type="binding site" evidence="10">
    <location>
        <position position="199"/>
    </location>
    <ligand>
        <name>UDP-N-acetyl-alpha-D-glucosamine</name>
        <dbReference type="ChEBI" id="CHEBI:57705"/>
    </ligand>
</feature>
<dbReference type="GO" id="GO:0071555">
    <property type="term" value="P:cell wall organization"/>
    <property type="evidence" value="ECO:0007669"/>
    <property type="project" value="UniProtKB-KW"/>
</dbReference>
<dbReference type="UniPathway" id="UPA00219"/>
<dbReference type="GO" id="GO:0005886">
    <property type="term" value="C:plasma membrane"/>
    <property type="evidence" value="ECO:0007669"/>
    <property type="project" value="UniProtKB-SubCell"/>
</dbReference>
<evidence type="ECO:0000256" key="8">
    <source>
        <dbReference type="ARBA" id="ARBA00023306"/>
    </source>
</evidence>
<protein>
    <recommendedName>
        <fullName evidence="10">UDP-N-acetylglucosamine--N-acetylmuramyl-(pentapeptide) pyrophosphoryl-undecaprenol N-acetylglucosamine transferase</fullName>
        <ecNumber evidence="10">2.4.1.227</ecNumber>
    </recommendedName>
    <alternativeName>
        <fullName evidence="10">Undecaprenyl-PP-MurNAc-pentapeptide-UDPGlcNAc GlcNAc transferase</fullName>
    </alternativeName>
</protein>
<dbReference type="STRING" id="861299.J421_3076"/>
<dbReference type="PATRIC" id="fig|861299.3.peg.3129"/>
<comment type="caution">
    <text evidence="10">Lacks conserved residue(s) required for the propagation of feature annotation.</text>
</comment>
<dbReference type="EMBL" id="CP007128">
    <property type="protein sequence ID" value="AHG90613.1"/>
    <property type="molecule type" value="Genomic_DNA"/>
</dbReference>
<feature type="binding site" evidence="10">
    <location>
        <position position="297"/>
    </location>
    <ligand>
        <name>UDP-N-acetyl-alpha-D-glucosamine</name>
        <dbReference type="ChEBI" id="CHEBI:57705"/>
    </ligand>
</feature>
<dbReference type="CDD" id="cd03785">
    <property type="entry name" value="GT28_MurG"/>
    <property type="match status" value="1"/>
</dbReference>
<evidence type="ECO:0000256" key="2">
    <source>
        <dbReference type="ARBA" id="ARBA00022618"/>
    </source>
</evidence>
<dbReference type="GO" id="GO:0009252">
    <property type="term" value="P:peptidoglycan biosynthetic process"/>
    <property type="evidence" value="ECO:0007669"/>
    <property type="project" value="UniProtKB-UniRule"/>
</dbReference>
<proteinExistence type="inferred from homology"/>
<evidence type="ECO:0000313" key="13">
    <source>
        <dbReference type="EMBL" id="AHG90613.1"/>
    </source>
</evidence>
<dbReference type="EC" id="2.4.1.227" evidence="10"/>
<evidence type="ECO:0000313" key="14">
    <source>
        <dbReference type="Proteomes" id="UP000019151"/>
    </source>
</evidence>
<evidence type="ECO:0000256" key="4">
    <source>
        <dbReference type="ARBA" id="ARBA00022679"/>
    </source>
</evidence>
<keyword evidence="3 10" id="KW-0328">Glycosyltransferase</keyword>
<dbReference type="InParanoid" id="W0RME4"/>
<dbReference type="InterPro" id="IPR004276">
    <property type="entry name" value="GlycoTrans_28_N"/>
</dbReference>
<accession>W0RME4</accession>
<reference evidence="13 14" key="1">
    <citation type="journal article" date="2014" name="Genome Announc.">
        <title>Genome Sequence and Methylome of Soil Bacterium Gemmatirosa kalamazoonensis KBS708T, a Member of the Rarely Cultivated Gemmatimonadetes Phylum.</title>
        <authorList>
            <person name="Debruyn J.M."/>
            <person name="Radosevich M."/>
            <person name="Wommack K.E."/>
            <person name="Polson S.W."/>
            <person name="Hauser L.J."/>
            <person name="Fawaz M.N."/>
            <person name="Korlach J."/>
            <person name="Tsai Y.C."/>
        </authorList>
    </citation>
    <scope>NUCLEOTIDE SEQUENCE [LARGE SCALE GENOMIC DNA]</scope>
    <source>
        <strain evidence="13 14">KBS708</strain>
    </source>
</reference>
<dbReference type="GO" id="GO:0008360">
    <property type="term" value="P:regulation of cell shape"/>
    <property type="evidence" value="ECO:0007669"/>
    <property type="project" value="UniProtKB-KW"/>
</dbReference>
<feature type="binding site" evidence="10">
    <location>
        <begin position="10"/>
        <end position="12"/>
    </location>
    <ligand>
        <name>UDP-N-acetyl-alpha-D-glucosamine</name>
        <dbReference type="ChEBI" id="CHEBI:57705"/>
    </ligand>
</feature>
<organism evidence="13 14">
    <name type="scientific">Gemmatirosa kalamazoonensis</name>
    <dbReference type="NCBI Taxonomy" id="861299"/>
    <lineage>
        <taxon>Bacteria</taxon>
        <taxon>Pseudomonadati</taxon>
        <taxon>Gemmatimonadota</taxon>
        <taxon>Gemmatimonadia</taxon>
        <taxon>Gemmatimonadales</taxon>
        <taxon>Gemmatimonadaceae</taxon>
        <taxon>Gemmatirosa</taxon>
    </lineage>
</organism>
<evidence type="ECO:0000256" key="9">
    <source>
        <dbReference type="ARBA" id="ARBA00023316"/>
    </source>
</evidence>
<keyword evidence="14" id="KW-1185">Reference proteome</keyword>
<name>W0RME4_9BACT</name>
<keyword evidence="8 10" id="KW-0131">Cell cycle</keyword>
<gene>
    <name evidence="10" type="primary">murG</name>
    <name evidence="13" type="ORF">J421_3076</name>
</gene>
<comment type="subcellular location">
    <subcellularLocation>
        <location evidence="10">Cell membrane</location>
        <topology evidence="10">Peripheral membrane protein</topology>
        <orientation evidence="10">Cytoplasmic side</orientation>
    </subcellularLocation>
</comment>
<dbReference type="GO" id="GO:0051301">
    <property type="term" value="P:cell division"/>
    <property type="evidence" value="ECO:0007669"/>
    <property type="project" value="UniProtKB-KW"/>
</dbReference>
<dbReference type="GO" id="GO:0050511">
    <property type="term" value="F:undecaprenyldiphospho-muramoylpentapeptide beta-N-acetylglucosaminyltransferase activity"/>
    <property type="evidence" value="ECO:0007669"/>
    <property type="project" value="UniProtKB-UniRule"/>
</dbReference>
<keyword evidence="5 10" id="KW-0133">Cell shape</keyword>
<comment type="function">
    <text evidence="10">Cell wall formation. Catalyzes the transfer of a GlcNAc subunit on undecaprenyl-pyrophosphoryl-MurNAc-pentapeptide (lipid intermediate I) to form undecaprenyl-pyrophosphoryl-MurNAc-(pentapeptide)GlcNAc (lipid intermediate II).</text>
</comment>
<evidence type="ECO:0000256" key="5">
    <source>
        <dbReference type="ARBA" id="ARBA00022960"/>
    </source>
</evidence>
<feature type="domain" description="Glycosyltransferase family 28 N-terminal" evidence="11">
    <location>
        <begin position="3"/>
        <end position="142"/>
    </location>
</feature>
<dbReference type="InterPro" id="IPR006009">
    <property type="entry name" value="GlcNAc_MurG"/>
</dbReference>
<keyword evidence="4 10" id="KW-0808">Transferase</keyword>